<sequence>MNPIAMPFNHSRTISSVSFDPTGRLLAMGCTNGTVCVWSFYAKKLVYDEAFSSNSEITSISWTFTGDAMILMCGARDGSFIVSPSIQLAGEGKVIGHTILRGHPSAVIKLVSLLFSLVSAAADELCMWSCPDGMPCERQMICDASRVANGASIVDIALAESSFGVVIFFDNGVMLHYSLLTDSVIWSITNPNDYGVSFYLPGSLIVCTKHPLQLAMTGTECPRIRQIAADATHCSHVEDSENLFLIHTLDGNIMVWDAELGDVLFYCDTRDFDKPIRKLAAYYNSRTQFLRIVACPETSTECVVWNLHRYSRKNPSAPTFIKWRDIEAGVPSMPKGMSERPRPRRIRKAAAAAASVALRRSTRQRRVPARFRPLPSGPVI</sequence>
<dbReference type="InterPro" id="IPR015943">
    <property type="entry name" value="WD40/YVTN_repeat-like_dom_sf"/>
</dbReference>
<dbReference type="PROSITE" id="PS50082">
    <property type="entry name" value="WD_REPEATS_2"/>
    <property type="match status" value="1"/>
</dbReference>
<proteinExistence type="predicted"/>
<dbReference type="AlphaFoldDB" id="A0A4Y7PEP3"/>
<dbReference type="EMBL" id="ML170453">
    <property type="protein sequence ID" value="TDL13827.1"/>
    <property type="molecule type" value="Genomic_DNA"/>
</dbReference>
<protein>
    <submittedName>
        <fullName evidence="2">Uncharacterized protein</fullName>
    </submittedName>
</protein>
<dbReference type="Pfam" id="PF00400">
    <property type="entry name" value="WD40"/>
    <property type="match status" value="1"/>
</dbReference>
<evidence type="ECO:0000256" key="1">
    <source>
        <dbReference type="PROSITE-ProRule" id="PRU00221"/>
    </source>
</evidence>
<accession>A0A4Y7PEP3</accession>
<dbReference type="SMART" id="SM00320">
    <property type="entry name" value="WD40"/>
    <property type="match status" value="2"/>
</dbReference>
<dbReference type="SUPFAM" id="SSF50978">
    <property type="entry name" value="WD40 repeat-like"/>
    <property type="match status" value="1"/>
</dbReference>
<organism evidence="2 3">
    <name type="scientific">Rickenella mellea</name>
    <dbReference type="NCBI Taxonomy" id="50990"/>
    <lineage>
        <taxon>Eukaryota</taxon>
        <taxon>Fungi</taxon>
        <taxon>Dikarya</taxon>
        <taxon>Basidiomycota</taxon>
        <taxon>Agaricomycotina</taxon>
        <taxon>Agaricomycetes</taxon>
        <taxon>Hymenochaetales</taxon>
        <taxon>Rickenellaceae</taxon>
        <taxon>Rickenella</taxon>
    </lineage>
</organism>
<dbReference type="Proteomes" id="UP000294933">
    <property type="component" value="Unassembled WGS sequence"/>
</dbReference>
<keyword evidence="1" id="KW-0853">WD repeat</keyword>
<dbReference type="InterPro" id="IPR001680">
    <property type="entry name" value="WD40_rpt"/>
</dbReference>
<keyword evidence="3" id="KW-1185">Reference proteome</keyword>
<dbReference type="OrthoDB" id="2678060at2759"/>
<dbReference type="PROSITE" id="PS50294">
    <property type="entry name" value="WD_REPEATS_REGION"/>
    <property type="match status" value="1"/>
</dbReference>
<evidence type="ECO:0000313" key="2">
    <source>
        <dbReference type="EMBL" id="TDL13827.1"/>
    </source>
</evidence>
<dbReference type="VEuPathDB" id="FungiDB:BD410DRAFT_846586"/>
<gene>
    <name evidence="2" type="ORF">BD410DRAFT_846586</name>
</gene>
<evidence type="ECO:0000313" key="3">
    <source>
        <dbReference type="Proteomes" id="UP000294933"/>
    </source>
</evidence>
<name>A0A4Y7PEP3_9AGAM</name>
<dbReference type="InterPro" id="IPR036322">
    <property type="entry name" value="WD40_repeat_dom_sf"/>
</dbReference>
<feature type="repeat" description="WD" evidence="1">
    <location>
        <begin position="7"/>
        <end position="48"/>
    </location>
</feature>
<reference evidence="2 3" key="1">
    <citation type="submission" date="2018-06" db="EMBL/GenBank/DDBJ databases">
        <title>A transcriptomic atlas of mushroom development highlights an independent origin of complex multicellularity.</title>
        <authorList>
            <consortium name="DOE Joint Genome Institute"/>
            <person name="Krizsan K."/>
            <person name="Almasi E."/>
            <person name="Merenyi Z."/>
            <person name="Sahu N."/>
            <person name="Viragh M."/>
            <person name="Koszo T."/>
            <person name="Mondo S."/>
            <person name="Kiss B."/>
            <person name="Balint B."/>
            <person name="Kues U."/>
            <person name="Barry K."/>
            <person name="Hegedus J.C."/>
            <person name="Henrissat B."/>
            <person name="Johnson J."/>
            <person name="Lipzen A."/>
            <person name="Ohm R."/>
            <person name="Nagy I."/>
            <person name="Pangilinan J."/>
            <person name="Yan J."/>
            <person name="Xiong Y."/>
            <person name="Grigoriev I.V."/>
            <person name="Hibbett D.S."/>
            <person name="Nagy L.G."/>
        </authorList>
    </citation>
    <scope>NUCLEOTIDE SEQUENCE [LARGE SCALE GENOMIC DNA]</scope>
    <source>
        <strain evidence="2 3">SZMC22713</strain>
    </source>
</reference>
<dbReference type="Gene3D" id="2.130.10.10">
    <property type="entry name" value="YVTN repeat-like/Quinoprotein amine dehydrogenase"/>
    <property type="match status" value="1"/>
</dbReference>